<keyword evidence="1" id="KW-1133">Transmembrane helix</keyword>
<keyword evidence="3" id="KW-1185">Reference proteome</keyword>
<dbReference type="Proteomes" id="UP000309450">
    <property type="component" value="Unassembled WGS sequence"/>
</dbReference>
<feature type="transmembrane region" description="Helical" evidence="1">
    <location>
        <begin position="58"/>
        <end position="78"/>
    </location>
</feature>
<dbReference type="EMBL" id="SSND01000002">
    <property type="protein sequence ID" value="THD83523.1"/>
    <property type="molecule type" value="Genomic_DNA"/>
</dbReference>
<dbReference type="PROSITE" id="PS51257">
    <property type="entry name" value="PROKAR_LIPOPROTEIN"/>
    <property type="match status" value="1"/>
</dbReference>
<gene>
    <name evidence="2" type="ORF">E7811_09570</name>
</gene>
<keyword evidence="1" id="KW-0812">Transmembrane</keyword>
<accession>A0A4S3MNM8</accession>
<reference evidence="2 3" key="1">
    <citation type="submission" date="2019-04" db="EMBL/GenBank/DDBJ databases">
        <title>Draft genome sequence of Gemmobacter aestuarii sp. nov.</title>
        <authorList>
            <person name="Hameed A."/>
            <person name="Lin S.-Y."/>
            <person name="Shahina M."/>
            <person name="Lai W.-A."/>
            <person name="Young C.-C."/>
        </authorList>
    </citation>
    <scope>NUCLEOTIDE SEQUENCE [LARGE SCALE GENOMIC DNA]</scope>
    <source>
        <strain evidence="2 3">CC-PW-75</strain>
    </source>
</reference>
<name>A0A4S3MNM8_9RHOB</name>
<evidence type="ECO:0000313" key="3">
    <source>
        <dbReference type="Proteomes" id="UP000309450"/>
    </source>
</evidence>
<evidence type="ECO:0000256" key="1">
    <source>
        <dbReference type="SAM" id="Phobius"/>
    </source>
</evidence>
<feature type="transmembrane region" description="Helical" evidence="1">
    <location>
        <begin position="21"/>
        <end position="46"/>
    </location>
</feature>
<evidence type="ECO:0000313" key="2">
    <source>
        <dbReference type="EMBL" id="THD83523.1"/>
    </source>
</evidence>
<keyword evidence="1" id="KW-0472">Membrane</keyword>
<organism evidence="2 3">
    <name type="scientific">Aliigemmobacter aestuarii</name>
    <dbReference type="NCBI Taxonomy" id="1445661"/>
    <lineage>
        <taxon>Bacteria</taxon>
        <taxon>Pseudomonadati</taxon>
        <taxon>Pseudomonadota</taxon>
        <taxon>Alphaproteobacteria</taxon>
        <taxon>Rhodobacterales</taxon>
        <taxon>Paracoccaceae</taxon>
        <taxon>Aliigemmobacter</taxon>
    </lineage>
</organism>
<dbReference type="AlphaFoldDB" id="A0A4S3MNM8"/>
<comment type="caution">
    <text evidence="2">The sequence shown here is derived from an EMBL/GenBank/DDBJ whole genome shotgun (WGS) entry which is preliminary data.</text>
</comment>
<proteinExistence type="predicted"/>
<sequence>MTAPAERDPVQPEDIGPAIGINTILGCFLLLLSVFPAAPVVMGIYYDGIASLFDGPSVFTWFAAMAAAFFISGVSLTVTPQRIGGNVRFLNDGFAIHIRQFFRKDETLRLAWSEVAQIEVLKMGRNADSIAIRPRNGAPFRFQIHLLAVRTDEALARFRASAHVAGYRLAPGSGFNVLIVERHIWRVEPIDTAPPVP</sequence>
<protein>
    <submittedName>
        <fullName evidence="2">Uncharacterized protein</fullName>
    </submittedName>
</protein>
<dbReference type="RefSeq" id="WP_136394417.1">
    <property type="nucleotide sequence ID" value="NZ_SSND01000002.1"/>
</dbReference>